<feature type="transmembrane region" description="Helical" evidence="1">
    <location>
        <begin position="47"/>
        <end position="72"/>
    </location>
</feature>
<evidence type="ECO:0000313" key="2">
    <source>
        <dbReference type="EMBL" id="TDO20391.1"/>
    </source>
</evidence>
<name>A0A4R6IF94_9MOLU</name>
<dbReference type="Proteomes" id="UP000295518">
    <property type="component" value="Unassembled WGS sequence"/>
</dbReference>
<protein>
    <recommendedName>
        <fullName evidence="4">DUF3137 domain-containing protein</fullName>
    </recommendedName>
</protein>
<feature type="transmembrane region" description="Helical" evidence="1">
    <location>
        <begin position="84"/>
        <end position="104"/>
    </location>
</feature>
<evidence type="ECO:0008006" key="4">
    <source>
        <dbReference type="Google" id="ProtNLM"/>
    </source>
</evidence>
<comment type="caution">
    <text evidence="2">The sequence shown here is derived from an EMBL/GenBank/DDBJ whole genome shotgun (WGS) entry which is preliminary data.</text>
</comment>
<sequence>MVEKLDELYSCENFKKSVEPKLTELVQKYLFEKQKERINKFNFWKGWIFWFVFTIFILIVLSCFAGFIYFYLLTDSFSVSSISFLSVASIFLIILISILIYKIYYDYFTRAVKKEINRMQIINTMLSAMPGISVLEMSEDKIFDFRYILTKNIPLEAEIKNKSPFITLVIEGRHKMELKDNIYFWVDQEEDKKYKHWVDFFGARITLNNQTPSWRLFNYMLLNKKKDVPKGYYYVTDDDKFNILTRFVVNRLTFKDKLHLEDTNIILNSLPPLHFRDTKILKKGTEITIATQQLRRSWLIMDDTIRPHQTIQINKKINEMMEDAFQFYKFIILAFYPMKIYDREGISESDDLVTDLYKMKSESEELIEIKRKNEKWISTIFDDTL</sequence>
<proteinExistence type="predicted"/>
<dbReference type="EMBL" id="SNWN01000011">
    <property type="protein sequence ID" value="TDO20391.1"/>
    <property type="molecule type" value="Genomic_DNA"/>
</dbReference>
<dbReference type="AlphaFoldDB" id="A0A4R6IF94"/>
<organism evidence="2 3">
    <name type="scientific">Mycoplasma testudineum</name>
    <dbReference type="NCBI Taxonomy" id="244584"/>
    <lineage>
        <taxon>Bacteria</taxon>
        <taxon>Bacillati</taxon>
        <taxon>Mycoplasmatota</taxon>
        <taxon>Mollicutes</taxon>
        <taxon>Mycoplasmataceae</taxon>
        <taxon>Mycoplasma</taxon>
    </lineage>
</organism>
<evidence type="ECO:0000313" key="3">
    <source>
        <dbReference type="Proteomes" id="UP000295518"/>
    </source>
</evidence>
<keyword evidence="1" id="KW-0812">Transmembrane</keyword>
<evidence type="ECO:0000256" key="1">
    <source>
        <dbReference type="SAM" id="Phobius"/>
    </source>
</evidence>
<keyword evidence="3" id="KW-1185">Reference proteome</keyword>
<keyword evidence="1" id="KW-0472">Membrane</keyword>
<accession>A0A4R6IF94</accession>
<gene>
    <name evidence="2" type="ORF">EI74_0469</name>
</gene>
<reference evidence="2 3" key="1">
    <citation type="submission" date="2019-03" db="EMBL/GenBank/DDBJ databases">
        <title>Genomic Encyclopedia of Archaeal and Bacterial Type Strains, Phase II (KMG-II): from individual species to whole genera.</title>
        <authorList>
            <person name="Goeker M."/>
        </authorList>
    </citation>
    <scope>NUCLEOTIDE SEQUENCE [LARGE SCALE GENOMIC DNA]</scope>
    <source>
        <strain evidence="2 3">ATCC 700618</strain>
    </source>
</reference>
<dbReference type="RefSeq" id="WP_094254633.1">
    <property type="nucleotide sequence ID" value="NZ_NNCE01000003.1"/>
</dbReference>
<keyword evidence="1" id="KW-1133">Transmembrane helix</keyword>